<keyword evidence="1" id="KW-1133">Transmembrane helix</keyword>
<proteinExistence type="predicted"/>
<organism evidence="2 3">
    <name type="scientific">Pacificibacter maritimus</name>
    <dbReference type="NCBI Taxonomy" id="762213"/>
    <lineage>
        <taxon>Bacteria</taxon>
        <taxon>Pseudomonadati</taxon>
        <taxon>Pseudomonadota</taxon>
        <taxon>Alphaproteobacteria</taxon>
        <taxon>Rhodobacterales</taxon>
        <taxon>Roseobacteraceae</taxon>
        <taxon>Pacificibacter</taxon>
    </lineage>
</organism>
<dbReference type="OrthoDB" id="3425563at2"/>
<sequence>MRFQSKYPRLDLRLAAFIAASSICLIWVFFTNNAFFDWAFTRHQNTYSWLMRPILIVPVCWAAWHQSLSGIMLGIFLMLSSMFWFPAPQIPNPEVALFLQSERAILQAGWTLQNISGGLAVLAYGVFILRAFWLRSWRLGSMGLVIGAIAKGMWSIVFSPDAGFAALPYVAVTLLGVAVFAVWRHVASNR</sequence>
<feature type="transmembrane region" description="Helical" evidence="1">
    <location>
        <begin position="110"/>
        <end position="132"/>
    </location>
</feature>
<feature type="transmembrane region" description="Helical" evidence="1">
    <location>
        <begin position="12"/>
        <end position="30"/>
    </location>
</feature>
<reference evidence="2 3" key="1">
    <citation type="submission" date="2018-11" db="EMBL/GenBank/DDBJ databases">
        <title>Genomic Encyclopedia of Type Strains, Phase IV (KMG-IV): sequencing the most valuable type-strain genomes for metagenomic binning, comparative biology and taxonomic classification.</title>
        <authorList>
            <person name="Goeker M."/>
        </authorList>
    </citation>
    <scope>NUCLEOTIDE SEQUENCE [LARGE SCALE GENOMIC DNA]</scope>
    <source>
        <strain evidence="2 3">DSM 104731</strain>
    </source>
</reference>
<evidence type="ECO:0000313" key="3">
    <source>
        <dbReference type="Proteomes" id="UP000269689"/>
    </source>
</evidence>
<dbReference type="AlphaFoldDB" id="A0A3N4UKQ7"/>
<dbReference type="Proteomes" id="UP000269689">
    <property type="component" value="Unassembled WGS sequence"/>
</dbReference>
<feature type="transmembrane region" description="Helical" evidence="1">
    <location>
        <begin position="71"/>
        <end position="90"/>
    </location>
</feature>
<comment type="caution">
    <text evidence="2">The sequence shown here is derived from an EMBL/GenBank/DDBJ whole genome shotgun (WGS) entry which is preliminary data.</text>
</comment>
<dbReference type="EMBL" id="RKQK01000001">
    <property type="protein sequence ID" value="RPE71023.1"/>
    <property type="molecule type" value="Genomic_DNA"/>
</dbReference>
<name>A0A3N4UKQ7_9RHOB</name>
<gene>
    <name evidence="2" type="ORF">EDD53_0136</name>
</gene>
<evidence type="ECO:0000313" key="2">
    <source>
        <dbReference type="EMBL" id="RPE71023.1"/>
    </source>
</evidence>
<keyword evidence="1" id="KW-0472">Membrane</keyword>
<evidence type="ECO:0000256" key="1">
    <source>
        <dbReference type="SAM" id="Phobius"/>
    </source>
</evidence>
<keyword evidence="3" id="KW-1185">Reference proteome</keyword>
<accession>A0A3N4UKQ7</accession>
<feature type="transmembrane region" description="Helical" evidence="1">
    <location>
        <begin position="139"/>
        <end position="158"/>
    </location>
</feature>
<feature type="transmembrane region" description="Helical" evidence="1">
    <location>
        <begin position="46"/>
        <end position="64"/>
    </location>
</feature>
<protein>
    <submittedName>
        <fullName evidence="2">Uncharacterized protein</fullName>
    </submittedName>
</protein>
<dbReference type="RefSeq" id="WP_123791279.1">
    <property type="nucleotide sequence ID" value="NZ_RKQK01000001.1"/>
</dbReference>
<keyword evidence="1" id="KW-0812">Transmembrane</keyword>
<feature type="transmembrane region" description="Helical" evidence="1">
    <location>
        <begin position="164"/>
        <end position="183"/>
    </location>
</feature>